<evidence type="ECO:0000313" key="3">
    <source>
        <dbReference type="Proteomes" id="UP000216752"/>
    </source>
</evidence>
<dbReference type="NCBIfam" id="TIGR00738">
    <property type="entry name" value="rrf2_super"/>
    <property type="match status" value="1"/>
</dbReference>
<dbReference type="InterPro" id="IPR036390">
    <property type="entry name" value="WH_DNA-bd_sf"/>
</dbReference>
<dbReference type="PANTHER" id="PTHR33221">
    <property type="entry name" value="WINGED HELIX-TURN-HELIX TRANSCRIPTIONAL REGULATOR, RRF2 FAMILY"/>
    <property type="match status" value="1"/>
</dbReference>
<protein>
    <submittedName>
        <fullName evidence="2">HTH-type transcriptional regulator CymR</fullName>
    </submittedName>
</protein>
<dbReference type="Proteomes" id="UP000216752">
    <property type="component" value="Chromosome"/>
</dbReference>
<proteinExistence type="predicted"/>
<dbReference type="InterPro" id="IPR036388">
    <property type="entry name" value="WH-like_DNA-bd_sf"/>
</dbReference>
<reference evidence="2" key="1">
    <citation type="submission" date="2024-05" db="EMBL/GenBank/DDBJ databases">
        <title>Isolation and characterization of Sporomusa carbonis sp. nov., a carboxydotrophic hydrogenogen in the genus of Sporomusa isolated from a charcoal burning pile.</title>
        <authorList>
            <person name="Boeer T."/>
            <person name="Rosenbaum F."/>
            <person name="Eysell L."/>
            <person name="Mueller V."/>
            <person name="Daniel R."/>
            <person name="Poehlein A."/>
        </authorList>
    </citation>
    <scope>NUCLEOTIDE SEQUENCE [LARGE SCALE GENOMIC DNA]</scope>
    <source>
        <strain evidence="2">DSM 10669</strain>
    </source>
</reference>
<sequence length="146" mass="16184">MKLSTKGRYGVKAVLDLAINQGNGHVSIKSIAQRQKVSEYYLEQLFAQLRVAGIVKSIRGAHGGYSLSRSPAEITVYDIINILEGSIEISDCIEDTACDNVDCCATRLLWVRIKDSIDNVLKSTTLQDMVDDYIKMKAIKEGVKDE</sequence>
<dbReference type="PROSITE" id="PS51197">
    <property type="entry name" value="HTH_RRF2_2"/>
    <property type="match status" value="1"/>
</dbReference>
<gene>
    <name evidence="2" type="primary">cymR_1</name>
    <name evidence="2" type="ORF">SPSIL_018220</name>
</gene>
<dbReference type="Pfam" id="PF02082">
    <property type="entry name" value="Rrf2"/>
    <property type="match status" value="1"/>
</dbReference>
<accession>A0ABZ3IJM6</accession>
<dbReference type="SUPFAM" id="SSF46785">
    <property type="entry name" value="Winged helix' DNA-binding domain"/>
    <property type="match status" value="1"/>
</dbReference>
<name>A0ABZ3IJM6_9FIRM</name>
<organism evidence="2 3">
    <name type="scientific">Sporomusa silvacetica DSM 10669</name>
    <dbReference type="NCBI Taxonomy" id="1123289"/>
    <lineage>
        <taxon>Bacteria</taxon>
        <taxon>Bacillati</taxon>
        <taxon>Bacillota</taxon>
        <taxon>Negativicutes</taxon>
        <taxon>Selenomonadales</taxon>
        <taxon>Sporomusaceae</taxon>
        <taxon>Sporomusa</taxon>
    </lineage>
</organism>
<dbReference type="PANTHER" id="PTHR33221:SF5">
    <property type="entry name" value="HTH-TYPE TRANSCRIPTIONAL REGULATOR ISCR"/>
    <property type="match status" value="1"/>
</dbReference>
<dbReference type="PROSITE" id="PS01332">
    <property type="entry name" value="HTH_RRF2_1"/>
    <property type="match status" value="1"/>
</dbReference>
<keyword evidence="1" id="KW-0238">DNA-binding</keyword>
<dbReference type="Gene3D" id="1.10.10.10">
    <property type="entry name" value="Winged helix-like DNA-binding domain superfamily/Winged helix DNA-binding domain"/>
    <property type="match status" value="1"/>
</dbReference>
<evidence type="ECO:0000313" key="2">
    <source>
        <dbReference type="EMBL" id="XFO65682.1"/>
    </source>
</evidence>
<evidence type="ECO:0000256" key="1">
    <source>
        <dbReference type="ARBA" id="ARBA00023125"/>
    </source>
</evidence>
<dbReference type="EMBL" id="CP155573">
    <property type="protein sequence ID" value="XFO65682.1"/>
    <property type="molecule type" value="Genomic_DNA"/>
</dbReference>
<dbReference type="InterPro" id="IPR000944">
    <property type="entry name" value="Tscrpt_reg_Rrf2"/>
</dbReference>
<keyword evidence="3" id="KW-1185">Reference proteome</keyword>
<dbReference type="InterPro" id="IPR030489">
    <property type="entry name" value="TR_Rrf2-type_CS"/>
</dbReference>
<dbReference type="RefSeq" id="WP_094604905.1">
    <property type="nucleotide sequence ID" value="NZ_CP155573.1"/>
</dbReference>